<dbReference type="InterPro" id="IPR001660">
    <property type="entry name" value="SAM"/>
</dbReference>
<dbReference type="SUPFAM" id="SSF47769">
    <property type="entry name" value="SAM/Pointed domain"/>
    <property type="match status" value="1"/>
</dbReference>
<feature type="domain" description="SAM" evidence="1">
    <location>
        <begin position="29"/>
        <end position="96"/>
    </location>
</feature>
<evidence type="ECO:0000313" key="3">
    <source>
        <dbReference type="Proteomes" id="UP000275408"/>
    </source>
</evidence>
<dbReference type="OrthoDB" id="10582890at2759"/>
<evidence type="ECO:0000259" key="1">
    <source>
        <dbReference type="PROSITE" id="PS50105"/>
    </source>
</evidence>
<proteinExistence type="predicted"/>
<name>A0A3M6TWR4_POCDA</name>
<evidence type="ECO:0000313" key="2">
    <source>
        <dbReference type="EMBL" id="RMX45865.1"/>
    </source>
</evidence>
<reference evidence="2 3" key="1">
    <citation type="journal article" date="2018" name="Sci. Rep.">
        <title>Comparative analysis of the Pocillopora damicornis genome highlights role of immune system in coral evolution.</title>
        <authorList>
            <person name="Cunning R."/>
            <person name="Bay R.A."/>
            <person name="Gillette P."/>
            <person name="Baker A.C."/>
            <person name="Traylor-Knowles N."/>
        </authorList>
    </citation>
    <scope>NUCLEOTIDE SEQUENCE [LARGE SCALE GENOMIC DNA]</scope>
    <source>
        <strain evidence="2">RSMAS</strain>
        <tissue evidence="2">Whole animal</tissue>
    </source>
</reference>
<comment type="caution">
    <text evidence="2">The sequence shown here is derived from an EMBL/GenBank/DDBJ whole genome shotgun (WGS) entry which is preliminary data.</text>
</comment>
<dbReference type="EMBL" id="RCHS01002758">
    <property type="protein sequence ID" value="RMX45865.1"/>
    <property type="molecule type" value="Genomic_DNA"/>
</dbReference>
<organism evidence="2 3">
    <name type="scientific">Pocillopora damicornis</name>
    <name type="common">Cauliflower coral</name>
    <name type="synonym">Millepora damicornis</name>
    <dbReference type="NCBI Taxonomy" id="46731"/>
    <lineage>
        <taxon>Eukaryota</taxon>
        <taxon>Metazoa</taxon>
        <taxon>Cnidaria</taxon>
        <taxon>Anthozoa</taxon>
        <taxon>Hexacorallia</taxon>
        <taxon>Scleractinia</taxon>
        <taxon>Astrocoeniina</taxon>
        <taxon>Pocilloporidae</taxon>
        <taxon>Pocillopora</taxon>
    </lineage>
</organism>
<sequence>MLKRTSSTGFTPSVVAVDQREDVEDPRDWDVQRVKVWAKALFNDEGIARKFEEEEIEGRTLQSERILSDSSMDNLGLSTIGKKDKFATAVQDLFGKFIKFCGPYKVRGSEACEAPCEACEAHKK</sequence>
<accession>A0A3M6TWR4</accession>
<gene>
    <name evidence="2" type="ORF">pdam_00023456</name>
</gene>
<dbReference type="AlphaFoldDB" id="A0A3M6TWR4"/>
<keyword evidence="3" id="KW-1185">Reference proteome</keyword>
<protein>
    <recommendedName>
        <fullName evidence="1">SAM domain-containing protein</fullName>
    </recommendedName>
</protein>
<dbReference type="Gene3D" id="1.10.150.50">
    <property type="entry name" value="Transcription Factor, Ets-1"/>
    <property type="match status" value="1"/>
</dbReference>
<dbReference type="InterPro" id="IPR013761">
    <property type="entry name" value="SAM/pointed_sf"/>
</dbReference>
<dbReference type="PROSITE" id="PS50105">
    <property type="entry name" value="SAM_DOMAIN"/>
    <property type="match status" value="1"/>
</dbReference>
<dbReference type="Proteomes" id="UP000275408">
    <property type="component" value="Unassembled WGS sequence"/>
</dbReference>